<keyword evidence="4 12" id="KW-0812">Transmembrane</keyword>
<dbReference type="SUPFAM" id="SSF81665">
    <property type="entry name" value="Calcium ATPase, transmembrane domain M"/>
    <property type="match status" value="1"/>
</dbReference>
<evidence type="ECO:0000256" key="10">
    <source>
        <dbReference type="ARBA" id="ARBA00023136"/>
    </source>
</evidence>
<accession>A0A3S0KM00</accession>
<evidence type="ECO:0000256" key="12">
    <source>
        <dbReference type="SAM" id="Phobius"/>
    </source>
</evidence>
<dbReference type="Gene3D" id="1.20.1110.10">
    <property type="entry name" value="Calcium-transporting ATPase, transmembrane domain"/>
    <property type="match status" value="1"/>
</dbReference>
<name>A0A3S0KM00_9GAMM</name>
<keyword evidence="5" id="KW-0479">Metal-binding</keyword>
<dbReference type="PANTHER" id="PTHR43294:SF20">
    <property type="entry name" value="P-TYPE ATPASE"/>
    <property type="match status" value="1"/>
</dbReference>
<evidence type="ECO:0000256" key="3">
    <source>
        <dbReference type="ARBA" id="ARBA00022475"/>
    </source>
</evidence>
<protein>
    <submittedName>
        <fullName evidence="14">HAD family hydrolase</fullName>
    </submittedName>
</protein>
<dbReference type="PRINTS" id="PR00120">
    <property type="entry name" value="HATPASE"/>
</dbReference>
<dbReference type="PANTHER" id="PTHR43294">
    <property type="entry name" value="SODIUM/POTASSIUM-TRANSPORTING ATPASE SUBUNIT ALPHA"/>
    <property type="match status" value="1"/>
</dbReference>
<keyword evidence="15" id="KW-1185">Reference proteome</keyword>
<dbReference type="PROSITE" id="PS00154">
    <property type="entry name" value="ATPASE_E1_E2"/>
    <property type="match status" value="1"/>
</dbReference>
<dbReference type="SUPFAM" id="SSF56784">
    <property type="entry name" value="HAD-like"/>
    <property type="match status" value="1"/>
</dbReference>
<dbReference type="InterPro" id="IPR004014">
    <property type="entry name" value="ATPase_P-typ_cation-transptr_N"/>
</dbReference>
<feature type="domain" description="Cation-transporting P-type ATPase N-terminal" evidence="13">
    <location>
        <begin position="26"/>
        <end position="99"/>
    </location>
</feature>
<keyword evidence="10 12" id="KW-0472">Membrane</keyword>
<organism evidence="14 15">
    <name type="scientific">Shewanella atlantica</name>
    <dbReference type="NCBI Taxonomy" id="271099"/>
    <lineage>
        <taxon>Bacteria</taxon>
        <taxon>Pseudomonadati</taxon>
        <taxon>Pseudomonadota</taxon>
        <taxon>Gammaproteobacteria</taxon>
        <taxon>Alteromonadales</taxon>
        <taxon>Shewanellaceae</taxon>
        <taxon>Shewanella</taxon>
    </lineage>
</organism>
<dbReference type="InterPro" id="IPR018303">
    <property type="entry name" value="ATPase_P-typ_P_site"/>
</dbReference>
<dbReference type="GO" id="GO:0005524">
    <property type="term" value="F:ATP binding"/>
    <property type="evidence" value="ECO:0007669"/>
    <property type="project" value="UniProtKB-KW"/>
</dbReference>
<evidence type="ECO:0000256" key="2">
    <source>
        <dbReference type="ARBA" id="ARBA00005675"/>
    </source>
</evidence>
<feature type="transmembrane region" description="Helical" evidence="12">
    <location>
        <begin position="888"/>
        <end position="908"/>
    </location>
</feature>
<dbReference type="GO" id="GO:0006883">
    <property type="term" value="P:intracellular sodium ion homeostasis"/>
    <property type="evidence" value="ECO:0007669"/>
    <property type="project" value="TreeGrafter"/>
</dbReference>
<dbReference type="InterPro" id="IPR044492">
    <property type="entry name" value="P_typ_ATPase_HD_dom"/>
</dbReference>
<dbReference type="Gene3D" id="2.70.150.10">
    <property type="entry name" value="Calcium-transporting ATPase, cytoplasmic transduction domain A"/>
    <property type="match status" value="1"/>
</dbReference>
<dbReference type="SMART" id="SM00831">
    <property type="entry name" value="Cation_ATPase_N"/>
    <property type="match status" value="1"/>
</dbReference>
<feature type="transmembrane region" description="Helical" evidence="12">
    <location>
        <begin position="785"/>
        <end position="808"/>
    </location>
</feature>
<evidence type="ECO:0000313" key="14">
    <source>
        <dbReference type="EMBL" id="RTR33789.1"/>
    </source>
</evidence>
<reference evidence="14 15" key="1">
    <citation type="submission" date="2018-12" db="EMBL/GenBank/DDBJ databases">
        <authorList>
            <person name="Yu L."/>
        </authorList>
    </citation>
    <scope>NUCLEOTIDE SEQUENCE [LARGE SCALE GENOMIC DNA]</scope>
    <source>
        <strain evidence="14 15">HAW-EB5</strain>
    </source>
</reference>
<dbReference type="Gene3D" id="3.40.1110.10">
    <property type="entry name" value="Calcium-transporting ATPase, cytoplasmic domain N"/>
    <property type="match status" value="1"/>
</dbReference>
<dbReference type="GO" id="GO:1990573">
    <property type="term" value="P:potassium ion import across plasma membrane"/>
    <property type="evidence" value="ECO:0007669"/>
    <property type="project" value="TreeGrafter"/>
</dbReference>
<keyword evidence="8" id="KW-1278">Translocase</keyword>
<dbReference type="SFLD" id="SFLDS00003">
    <property type="entry name" value="Haloacid_Dehalogenase"/>
    <property type="match status" value="1"/>
</dbReference>
<feature type="transmembrane region" description="Helical" evidence="12">
    <location>
        <begin position="264"/>
        <end position="287"/>
    </location>
</feature>
<dbReference type="InterPro" id="IPR008250">
    <property type="entry name" value="ATPase_P-typ_transduc_dom_A_sf"/>
</dbReference>
<dbReference type="Pfam" id="PF00122">
    <property type="entry name" value="E1-E2_ATPase"/>
    <property type="match status" value="1"/>
</dbReference>
<gene>
    <name evidence="14" type="ORF">EKG39_06940</name>
</gene>
<dbReference type="GO" id="GO:0046872">
    <property type="term" value="F:metal ion binding"/>
    <property type="evidence" value="ECO:0007669"/>
    <property type="project" value="UniProtKB-KW"/>
</dbReference>
<feature type="region of interest" description="Disordered" evidence="11">
    <location>
        <begin position="1"/>
        <end position="22"/>
    </location>
</feature>
<dbReference type="NCBIfam" id="TIGR01494">
    <property type="entry name" value="ATPase_P-type"/>
    <property type="match status" value="2"/>
</dbReference>
<comment type="similarity">
    <text evidence="2">Belongs to the cation transport ATPase (P-type) (TC 3.A.3) family. Type IIA subfamily.</text>
</comment>
<feature type="transmembrane region" description="Helical" evidence="12">
    <location>
        <begin position="103"/>
        <end position="119"/>
    </location>
</feature>
<comment type="subcellular location">
    <subcellularLocation>
        <location evidence="1">Cell membrane</location>
        <topology evidence="1">Multi-pass membrane protein</topology>
    </subcellularLocation>
</comment>
<dbReference type="GO" id="GO:0016887">
    <property type="term" value="F:ATP hydrolysis activity"/>
    <property type="evidence" value="ECO:0007669"/>
    <property type="project" value="InterPro"/>
</dbReference>
<dbReference type="InterPro" id="IPR023298">
    <property type="entry name" value="ATPase_P-typ_TM_dom_sf"/>
</dbReference>
<feature type="transmembrane region" description="Helical" evidence="12">
    <location>
        <begin position="79"/>
        <end position="97"/>
    </location>
</feature>
<feature type="transmembrane region" description="Helical" evidence="12">
    <location>
        <begin position="848"/>
        <end position="868"/>
    </location>
</feature>
<keyword evidence="14" id="KW-0378">Hydrolase</keyword>
<evidence type="ECO:0000256" key="8">
    <source>
        <dbReference type="ARBA" id="ARBA00022967"/>
    </source>
</evidence>
<dbReference type="GO" id="GO:1902600">
    <property type="term" value="P:proton transmembrane transport"/>
    <property type="evidence" value="ECO:0007669"/>
    <property type="project" value="TreeGrafter"/>
</dbReference>
<dbReference type="SFLD" id="SFLDF00027">
    <property type="entry name" value="p-type_atpase"/>
    <property type="match status" value="1"/>
</dbReference>
<dbReference type="InterPro" id="IPR050510">
    <property type="entry name" value="Cation_transp_ATPase_P-type"/>
</dbReference>
<dbReference type="FunFam" id="2.70.150.10:FF:000016">
    <property type="entry name" value="Calcium-transporting P-type ATPase putative"/>
    <property type="match status" value="1"/>
</dbReference>
<keyword evidence="6" id="KW-0547">Nucleotide-binding</keyword>
<evidence type="ECO:0000256" key="9">
    <source>
        <dbReference type="ARBA" id="ARBA00022989"/>
    </source>
</evidence>
<keyword evidence="3" id="KW-1003">Cell membrane</keyword>
<dbReference type="InterPro" id="IPR023299">
    <property type="entry name" value="ATPase_P-typ_cyto_dom_N"/>
</dbReference>
<dbReference type="GO" id="GO:0005886">
    <property type="term" value="C:plasma membrane"/>
    <property type="evidence" value="ECO:0007669"/>
    <property type="project" value="UniProtKB-SubCell"/>
</dbReference>
<dbReference type="SFLD" id="SFLDG00002">
    <property type="entry name" value="C1.7:_P-type_atpase_like"/>
    <property type="match status" value="1"/>
</dbReference>
<dbReference type="AlphaFoldDB" id="A0A3S0KM00"/>
<keyword evidence="9 12" id="KW-1133">Transmembrane helix</keyword>
<evidence type="ECO:0000256" key="1">
    <source>
        <dbReference type="ARBA" id="ARBA00004651"/>
    </source>
</evidence>
<comment type="caution">
    <text evidence="14">The sequence shown here is derived from an EMBL/GenBank/DDBJ whole genome shotgun (WGS) entry which is preliminary data.</text>
</comment>
<dbReference type="Pfam" id="PF13246">
    <property type="entry name" value="Cation_ATPase"/>
    <property type="match status" value="1"/>
</dbReference>
<evidence type="ECO:0000259" key="13">
    <source>
        <dbReference type="SMART" id="SM00831"/>
    </source>
</evidence>
<dbReference type="Gene3D" id="3.40.50.1000">
    <property type="entry name" value="HAD superfamily/HAD-like"/>
    <property type="match status" value="1"/>
</dbReference>
<dbReference type="OrthoDB" id="9814270at2"/>
<dbReference type="InterPro" id="IPR006068">
    <property type="entry name" value="ATPase_P-typ_cation-transptr_C"/>
</dbReference>
<dbReference type="InterPro" id="IPR023214">
    <property type="entry name" value="HAD_sf"/>
</dbReference>
<dbReference type="SUPFAM" id="SSF81660">
    <property type="entry name" value="Metal cation-transporting ATPase, ATP-binding domain N"/>
    <property type="match status" value="1"/>
</dbReference>
<dbReference type="Pfam" id="PF00690">
    <property type="entry name" value="Cation_ATPase_N"/>
    <property type="match status" value="1"/>
</dbReference>
<keyword evidence="7" id="KW-0067">ATP-binding</keyword>
<dbReference type="Proteomes" id="UP000282060">
    <property type="component" value="Unassembled WGS sequence"/>
</dbReference>
<dbReference type="SUPFAM" id="SSF81653">
    <property type="entry name" value="Calcium ATPase, transduction domain A"/>
    <property type="match status" value="1"/>
</dbReference>
<evidence type="ECO:0000256" key="7">
    <source>
        <dbReference type="ARBA" id="ARBA00022840"/>
    </source>
</evidence>
<dbReference type="InterPro" id="IPR001757">
    <property type="entry name" value="P_typ_ATPase"/>
</dbReference>
<evidence type="ECO:0000256" key="11">
    <source>
        <dbReference type="SAM" id="MobiDB-lite"/>
    </source>
</evidence>
<feature type="transmembrane region" description="Helical" evidence="12">
    <location>
        <begin position="712"/>
        <end position="733"/>
    </location>
</feature>
<dbReference type="GO" id="GO:0005391">
    <property type="term" value="F:P-type sodium:potassium-exchanging transporter activity"/>
    <property type="evidence" value="ECO:0007669"/>
    <property type="project" value="TreeGrafter"/>
</dbReference>
<evidence type="ECO:0000256" key="6">
    <source>
        <dbReference type="ARBA" id="ARBA00022741"/>
    </source>
</evidence>
<dbReference type="GO" id="GO:0030007">
    <property type="term" value="P:intracellular potassium ion homeostasis"/>
    <property type="evidence" value="ECO:0007669"/>
    <property type="project" value="TreeGrafter"/>
</dbReference>
<dbReference type="InterPro" id="IPR059000">
    <property type="entry name" value="ATPase_P-type_domA"/>
</dbReference>
<dbReference type="EMBL" id="RXNV01000002">
    <property type="protein sequence ID" value="RTR33789.1"/>
    <property type="molecule type" value="Genomic_DNA"/>
</dbReference>
<feature type="transmembrane region" description="Helical" evidence="12">
    <location>
        <begin position="293"/>
        <end position="319"/>
    </location>
</feature>
<evidence type="ECO:0000256" key="5">
    <source>
        <dbReference type="ARBA" id="ARBA00022723"/>
    </source>
</evidence>
<dbReference type="InterPro" id="IPR036412">
    <property type="entry name" value="HAD-like_sf"/>
</dbReference>
<sequence>MKSTANLQLNGAKPEPVPPKDGAIDSVHATTAETILARLKSSEHGLDHNEAVARVKQYGLNTMPEPELPGVFRFFLRQFASPLIYVLVIATIFSLFIQEWADAIFIGAVLLVNAIMGTIQEYSAQKAAAALNQLVTTSCNIVRESDTYEIDAKDLVPGDIVMLESGDRVPADLRLIRSHDLEVDESLLTGESLAVEKDDNLVLGEDCTLGDRVNMAFAGTMVNRGRGTGVVVGTAMNTELGQIASAVLNKPPPKAPLMIRMEKFTYKVTVLVATGATIMASVAYARGMEVSDIFMLAVALAVSAIPEGLPVALTVALAISMHRMAKRNVIVRNLVAVEALGSCTYIATDKTGTLTVNQLTARLIEFPGEIPWEVGGDSLVPGGKITKFNSQLSPRELTLANKLCQTAVLANEGFLAHRDGHWAHHGDAVDVALLVMAHKLNIVRSEKLNSMPEIATIPFESKLQFSASLNKVEGEHFAFVKGALERLLPLCSQMAKVDGPEVIDKCLIEKQADALARQGYRVIALASGSVNCSGADFSKEQLSGLTLIGLVGMIDPLRDETKQAFEACGAAGVNIAMVTGDHPVTALAVSQELKLANSNDQIVTGPQLKKASNDVEFDRLTLDARVFARVEPEQKLLIVQSLQRNGHYVAVSGDGANDAPALRAAHVGVAMGEKGTDVAREAAELVITDDNFASIVAGIEEGRVAYSNVRKVIFLLISTGVAELVMFTLALIANIPIPLLAVQLLWLNLVTNGIQDVALAFEPAEGNELASPPRKPTEAIFNRIMIERVVISAVCIGCMAFFLFQSLISSGMAVDEARNSTLLLMVLFENVHVFNCRSESRSVFRHNLMLNPLLLFGTLTAQLIHIAAMYTPWLKDVLKVHPVSFEHWGSLLMMALSILAVMEVHKLFRRKYPFR</sequence>
<evidence type="ECO:0000313" key="15">
    <source>
        <dbReference type="Proteomes" id="UP000282060"/>
    </source>
</evidence>
<dbReference type="GO" id="GO:0036376">
    <property type="term" value="P:sodium ion export across plasma membrane"/>
    <property type="evidence" value="ECO:0007669"/>
    <property type="project" value="TreeGrafter"/>
</dbReference>
<dbReference type="Pfam" id="PF00689">
    <property type="entry name" value="Cation_ATPase_C"/>
    <property type="match status" value="1"/>
</dbReference>
<dbReference type="PRINTS" id="PR00119">
    <property type="entry name" value="CATATPASE"/>
</dbReference>
<evidence type="ECO:0000256" key="4">
    <source>
        <dbReference type="ARBA" id="ARBA00022692"/>
    </source>
</evidence>
<proteinExistence type="inferred from homology"/>